<dbReference type="InterPro" id="IPR050957">
    <property type="entry name" value="BMP_lipoprotein"/>
</dbReference>
<dbReference type="GO" id="GO:0055085">
    <property type="term" value="P:transmembrane transport"/>
    <property type="evidence" value="ECO:0007669"/>
    <property type="project" value="InterPro"/>
</dbReference>
<dbReference type="GO" id="GO:0005509">
    <property type="term" value="F:calcium ion binding"/>
    <property type="evidence" value="ECO:0007669"/>
    <property type="project" value="InterPro"/>
</dbReference>
<sequence>MSIFLIGLKGQSFPEDLTGFKLVPRGPGAMEEIEALGAVSAPIAFGEIFIALQVGVVDGVLATTAAERDAILTALAGDGFYITLEGSDPPAEVPTAGPDDLNGTNAADVVKLLAGDDIFRAGGGADKVWGQAGADTIFGGNGNDRLFGGGGRDALSGNKGADRLAGGAASDKLWGQGGADKLFGDAGNDRLWGQGGKDVLNGGKGGDVLRGGGGNDTLNGDAGSDTLFGDAGKDKLNGGAGNDMMTGGGGADIFIFETTTAKNHDTITDFQKGVDTIRVSDGDYRLVKTGGDVVVKFGGGNSLTLDGVSGKKAVAAAIEVIGGTMPTPTPIDSDPALIFDLGGKLDKSLNESAYHGAERWAAATGQTYSSFEITSEAQRDLILRRFSGSDVEPIVVIGQAYADSLNREAPAAPDTSFAIIDAVVDQPNVSSYSFAIGEVAYVMGVIAALASESGKVGFVGGMSSTLMQRYVIAFEQGVMATDPQAEVIAHMTGSTPAAWNDPVKGVELANLQMSQGVDVIFTAAGGTSIGVFQAVADADKLFISADADVSYLHPDNALTAAVKEVGAVVEMIFEQGTGIAPGEHELGFAENAVAYAESDLMNRAMTRAADAAIADILSGKIVIDDPFDLA</sequence>
<evidence type="ECO:0000256" key="2">
    <source>
        <dbReference type="ARBA" id="ARBA00004193"/>
    </source>
</evidence>
<dbReference type="Gene3D" id="3.40.190.170">
    <property type="entry name" value="Bacterial extracellular solute-binding protein, family 7"/>
    <property type="match status" value="1"/>
</dbReference>
<evidence type="ECO:0000259" key="13">
    <source>
        <dbReference type="Pfam" id="PF02608"/>
    </source>
</evidence>
<dbReference type="Gene3D" id="3.40.50.2300">
    <property type="match status" value="2"/>
</dbReference>
<dbReference type="Pfam" id="PF02608">
    <property type="entry name" value="Bmp"/>
    <property type="match status" value="1"/>
</dbReference>
<accession>A0A2M8IWJ9</accession>
<evidence type="ECO:0000256" key="9">
    <source>
        <dbReference type="ARBA" id="ARBA00022737"/>
    </source>
</evidence>
<keyword evidence="6" id="KW-1003">Cell membrane</keyword>
<dbReference type="PROSITE" id="PS00330">
    <property type="entry name" value="HEMOLYSIN_CALCIUM"/>
    <property type="match status" value="3"/>
</dbReference>
<keyword evidence="11" id="KW-0472">Membrane</keyword>
<feature type="domain" description="Peptidase M10 serralysin C-terminal" evidence="14">
    <location>
        <begin position="238"/>
        <end position="281"/>
    </location>
</feature>
<keyword evidence="9" id="KW-0677">Repeat</keyword>
<dbReference type="InterPro" id="IPR018389">
    <property type="entry name" value="DctP_fam"/>
</dbReference>
<dbReference type="RefSeq" id="WP_100164177.1">
    <property type="nucleotide sequence ID" value="NZ_PGTB01000130.1"/>
</dbReference>
<name>A0A2M8IWJ9_9RHOB</name>
<evidence type="ECO:0000256" key="5">
    <source>
        <dbReference type="ARBA" id="ARBA00008610"/>
    </source>
</evidence>
<dbReference type="InterPro" id="IPR038404">
    <property type="entry name" value="TRAP_DctP_sf"/>
</dbReference>
<proteinExistence type="inferred from homology"/>
<keyword evidence="12" id="KW-0449">Lipoprotein</keyword>
<evidence type="ECO:0000256" key="12">
    <source>
        <dbReference type="ARBA" id="ARBA00023288"/>
    </source>
</evidence>
<protein>
    <submittedName>
        <fullName evidence="15">Uncharacterized protein</fullName>
    </submittedName>
</protein>
<dbReference type="AlphaFoldDB" id="A0A2M8IWJ9"/>
<comment type="similarity">
    <text evidence="5">Belongs to the BMP lipoprotein family.</text>
</comment>
<evidence type="ECO:0000256" key="7">
    <source>
        <dbReference type="ARBA" id="ARBA00022525"/>
    </source>
</evidence>
<reference evidence="15 16" key="1">
    <citation type="journal article" date="2018" name="Int. J. Syst. Evol. Microbiol.">
        <title>Pseudooceanicola lipolyticus sp. nov., a marine alphaproteobacterium, reclassification of Oceanicola flagellatus as Pseudooceanicola flagellatus comb. nov. and emended description of the genus Pseudooceanicola.</title>
        <authorList>
            <person name="Huang M.-M."/>
            <person name="Guo L.-L."/>
            <person name="Wu Y.-H."/>
            <person name="Lai Q.-L."/>
            <person name="Shao Z.-Z."/>
            <person name="Wang C.-S."/>
            <person name="Wu M."/>
            <person name="Xu X.-W."/>
        </authorList>
    </citation>
    <scope>NUCLEOTIDE SEQUENCE [LARGE SCALE GENOMIC DNA]</scope>
    <source>
        <strain evidence="15 16">157</strain>
    </source>
</reference>
<evidence type="ECO:0000256" key="6">
    <source>
        <dbReference type="ARBA" id="ARBA00022475"/>
    </source>
</evidence>
<evidence type="ECO:0000256" key="4">
    <source>
        <dbReference type="ARBA" id="ARBA00004613"/>
    </source>
</evidence>
<comment type="caution">
    <text evidence="15">The sequence shown here is derived from an EMBL/GenBank/DDBJ whole genome shotgun (WGS) entry which is preliminary data.</text>
</comment>
<evidence type="ECO:0000313" key="16">
    <source>
        <dbReference type="Proteomes" id="UP000231553"/>
    </source>
</evidence>
<feature type="domain" description="ABC transporter substrate-binding protein PnrA-like" evidence="13">
    <location>
        <begin position="340"/>
        <end position="575"/>
    </location>
</feature>
<dbReference type="CDD" id="cd06354">
    <property type="entry name" value="PBP1_PrnA-like"/>
    <property type="match status" value="1"/>
</dbReference>
<evidence type="ECO:0000256" key="8">
    <source>
        <dbReference type="ARBA" id="ARBA00022729"/>
    </source>
</evidence>
<keyword evidence="16" id="KW-1185">Reference proteome</keyword>
<dbReference type="InterPro" id="IPR018511">
    <property type="entry name" value="Hemolysin-typ_Ca-bd_CS"/>
</dbReference>
<evidence type="ECO:0000256" key="3">
    <source>
        <dbReference type="ARBA" id="ARBA00004418"/>
    </source>
</evidence>
<evidence type="ECO:0000259" key="14">
    <source>
        <dbReference type="Pfam" id="PF08548"/>
    </source>
</evidence>
<dbReference type="SUPFAM" id="SSF51120">
    <property type="entry name" value="beta-Roll"/>
    <property type="match status" value="1"/>
</dbReference>
<dbReference type="PRINTS" id="PR00313">
    <property type="entry name" value="CABNDNGRPT"/>
</dbReference>
<keyword evidence="8" id="KW-0732">Signal</keyword>
<dbReference type="InterPro" id="IPR011049">
    <property type="entry name" value="Serralysin-like_metalloprot_C"/>
</dbReference>
<dbReference type="PANTHER" id="PTHR34296:SF2">
    <property type="entry name" value="ABC TRANSPORTER GUANOSINE-BINDING PROTEIN NUPN"/>
    <property type="match status" value="1"/>
</dbReference>
<evidence type="ECO:0000256" key="10">
    <source>
        <dbReference type="ARBA" id="ARBA00022764"/>
    </source>
</evidence>
<dbReference type="EMBL" id="PGTB01000130">
    <property type="protein sequence ID" value="PJE34911.1"/>
    <property type="molecule type" value="Genomic_DNA"/>
</dbReference>
<dbReference type="Proteomes" id="UP000231553">
    <property type="component" value="Unassembled WGS sequence"/>
</dbReference>
<dbReference type="Pfam" id="PF00353">
    <property type="entry name" value="HemolysinCabind"/>
    <property type="match status" value="3"/>
</dbReference>
<dbReference type="Gene3D" id="2.150.10.10">
    <property type="entry name" value="Serralysin-like metalloprotease, C-terminal"/>
    <property type="match status" value="3"/>
</dbReference>
<dbReference type="InterPro" id="IPR028082">
    <property type="entry name" value="Peripla_BP_I"/>
</dbReference>
<dbReference type="SUPFAM" id="SSF53822">
    <property type="entry name" value="Periplasmic binding protein-like I"/>
    <property type="match status" value="1"/>
</dbReference>
<gene>
    <name evidence="15" type="ORF">CVM52_19905</name>
</gene>
<dbReference type="PANTHER" id="PTHR34296">
    <property type="entry name" value="TRANSCRIPTIONAL ACTIVATOR PROTEIN MED"/>
    <property type="match status" value="1"/>
</dbReference>
<evidence type="ECO:0000256" key="11">
    <source>
        <dbReference type="ARBA" id="ARBA00023136"/>
    </source>
</evidence>
<dbReference type="Pfam" id="PF03480">
    <property type="entry name" value="DctP"/>
    <property type="match status" value="1"/>
</dbReference>
<dbReference type="InterPro" id="IPR013858">
    <property type="entry name" value="Peptidase_M10B_C"/>
</dbReference>
<dbReference type="GO" id="GO:0042597">
    <property type="term" value="C:periplasmic space"/>
    <property type="evidence" value="ECO:0007669"/>
    <property type="project" value="UniProtKB-SubCell"/>
</dbReference>
<organism evidence="15 16">
    <name type="scientific">Pseudooceanicola lipolyticus</name>
    <dbReference type="NCBI Taxonomy" id="2029104"/>
    <lineage>
        <taxon>Bacteria</taxon>
        <taxon>Pseudomonadati</taxon>
        <taxon>Pseudomonadota</taxon>
        <taxon>Alphaproteobacteria</taxon>
        <taxon>Rhodobacterales</taxon>
        <taxon>Paracoccaceae</taxon>
        <taxon>Pseudooceanicola</taxon>
    </lineage>
</organism>
<evidence type="ECO:0000313" key="15">
    <source>
        <dbReference type="EMBL" id="PJE34911.1"/>
    </source>
</evidence>
<keyword evidence="7" id="KW-0964">Secreted</keyword>
<dbReference type="InterPro" id="IPR003760">
    <property type="entry name" value="PnrA-like"/>
</dbReference>
<comment type="subcellular location">
    <subcellularLocation>
        <location evidence="2">Cell membrane</location>
        <topology evidence="2">Lipid-anchor</topology>
    </subcellularLocation>
    <subcellularLocation>
        <location evidence="3">Periplasm</location>
    </subcellularLocation>
    <subcellularLocation>
        <location evidence="4">Secreted</location>
    </subcellularLocation>
</comment>
<keyword evidence="10" id="KW-0574">Periplasm</keyword>
<dbReference type="GO" id="GO:0005886">
    <property type="term" value="C:plasma membrane"/>
    <property type="evidence" value="ECO:0007669"/>
    <property type="project" value="UniProtKB-SubCell"/>
</dbReference>
<evidence type="ECO:0000256" key="1">
    <source>
        <dbReference type="ARBA" id="ARBA00001913"/>
    </source>
</evidence>
<dbReference type="InterPro" id="IPR001343">
    <property type="entry name" value="Hemolysn_Ca-bd"/>
</dbReference>
<dbReference type="OrthoDB" id="6114763at2"/>
<comment type="cofactor">
    <cofactor evidence="1">
        <name>Ca(2+)</name>
        <dbReference type="ChEBI" id="CHEBI:29108"/>
    </cofactor>
</comment>
<dbReference type="Pfam" id="PF08548">
    <property type="entry name" value="Peptidase_M10_C"/>
    <property type="match status" value="1"/>
</dbReference>
<dbReference type="GO" id="GO:0005615">
    <property type="term" value="C:extracellular space"/>
    <property type="evidence" value="ECO:0007669"/>
    <property type="project" value="InterPro"/>
</dbReference>